<dbReference type="OrthoDB" id="3269001at2759"/>
<evidence type="ECO:0000313" key="1">
    <source>
        <dbReference type="EMBL" id="KAE9399959.1"/>
    </source>
</evidence>
<keyword evidence="2" id="KW-1185">Reference proteome</keyword>
<proteinExistence type="predicted"/>
<evidence type="ECO:0000313" key="2">
    <source>
        <dbReference type="Proteomes" id="UP000799118"/>
    </source>
</evidence>
<name>A0A6A4HNC0_9AGAR</name>
<dbReference type="Proteomes" id="UP000799118">
    <property type="component" value="Unassembled WGS sequence"/>
</dbReference>
<reference evidence="1" key="1">
    <citation type="journal article" date="2019" name="Environ. Microbiol.">
        <title>Fungal ecological strategies reflected in gene transcription - a case study of two litter decomposers.</title>
        <authorList>
            <person name="Barbi F."/>
            <person name="Kohler A."/>
            <person name="Barry K."/>
            <person name="Baskaran P."/>
            <person name="Daum C."/>
            <person name="Fauchery L."/>
            <person name="Ihrmark K."/>
            <person name="Kuo A."/>
            <person name="LaButti K."/>
            <person name="Lipzen A."/>
            <person name="Morin E."/>
            <person name="Grigoriev I.V."/>
            <person name="Henrissat B."/>
            <person name="Lindahl B."/>
            <person name="Martin F."/>
        </authorList>
    </citation>
    <scope>NUCLEOTIDE SEQUENCE</scope>
    <source>
        <strain evidence="1">JB14</strain>
    </source>
</reference>
<sequence length="201" mass="22971">MSWWCFPFERLVGALQKINTNDHIGGVLEATIIKTMTRTGNIRRWLRRPDCPEAVRQLKVLFDKCFIPANAVNEDDTLRPMKGPHRAYVKWDGVNYSPSSTHAGNATIVYRPSPTGRPLGGQIQQIKNINSDSVQLHVRPFEPLSKMLYDPFLRYPHLLATTYSSQLQERVDVISLDDIVAHAARFDYSHNRTVLVNLSRD</sequence>
<organism evidence="1 2">
    <name type="scientific">Gymnopus androsaceus JB14</name>
    <dbReference type="NCBI Taxonomy" id="1447944"/>
    <lineage>
        <taxon>Eukaryota</taxon>
        <taxon>Fungi</taxon>
        <taxon>Dikarya</taxon>
        <taxon>Basidiomycota</taxon>
        <taxon>Agaricomycotina</taxon>
        <taxon>Agaricomycetes</taxon>
        <taxon>Agaricomycetidae</taxon>
        <taxon>Agaricales</taxon>
        <taxon>Marasmiineae</taxon>
        <taxon>Omphalotaceae</taxon>
        <taxon>Gymnopus</taxon>
    </lineage>
</organism>
<dbReference type="AlphaFoldDB" id="A0A6A4HNC0"/>
<gene>
    <name evidence="1" type="ORF">BT96DRAFT_957064</name>
</gene>
<protein>
    <submittedName>
        <fullName evidence="1">Uncharacterized protein</fullName>
    </submittedName>
</protein>
<dbReference type="EMBL" id="ML769462">
    <property type="protein sequence ID" value="KAE9399959.1"/>
    <property type="molecule type" value="Genomic_DNA"/>
</dbReference>
<accession>A0A6A4HNC0</accession>